<dbReference type="GO" id="GO:0060271">
    <property type="term" value="P:cilium assembly"/>
    <property type="evidence" value="ECO:0007669"/>
    <property type="project" value="TreeGrafter"/>
</dbReference>
<dbReference type="Proteomes" id="UP000735302">
    <property type="component" value="Unassembled WGS sequence"/>
</dbReference>
<dbReference type="GO" id="GO:0035869">
    <property type="term" value="C:ciliary transition zone"/>
    <property type="evidence" value="ECO:0007669"/>
    <property type="project" value="TreeGrafter"/>
</dbReference>
<comment type="subcellular location">
    <subcellularLocation>
        <location evidence="1">Cell projection</location>
        <location evidence="1">Cilium</location>
    </subcellularLocation>
    <subcellularLocation>
        <location evidence="2">Membrane</location>
        <topology evidence="2">Multi-pass membrane protein</topology>
    </subcellularLocation>
</comment>
<keyword evidence="5" id="KW-0970">Cilium biogenesis/degradation</keyword>
<evidence type="ECO:0000256" key="6">
    <source>
        <dbReference type="ARBA" id="ARBA00022989"/>
    </source>
</evidence>
<feature type="transmembrane region" description="Helical" evidence="12">
    <location>
        <begin position="318"/>
        <end position="335"/>
    </location>
</feature>
<evidence type="ECO:0000256" key="5">
    <source>
        <dbReference type="ARBA" id="ARBA00022794"/>
    </source>
</evidence>
<feature type="transmembrane region" description="Helical" evidence="12">
    <location>
        <begin position="278"/>
        <end position="298"/>
    </location>
</feature>
<gene>
    <name evidence="13" type="ORF">PoB_002756400</name>
</gene>
<dbReference type="PANTHER" id="PTHR28388:SF1">
    <property type="entry name" value="TRANSMEMBRANE PROTEIN 237"/>
    <property type="match status" value="1"/>
</dbReference>
<evidence type="ECO:0000256" key="8">
    <source>
        <dbReference type="ARBA" id="ARBA00023136"/>
    </source>
</evidence>
<evidence type="ECO:0000256" key="2">
    <source>
        <dbReference type="ARBA" id="ARBA00004141"/>
    </source>
</evidence>
<evidence type="ECO:0000256" key="7">
    <source>
        <dbReference type="ARBA" id="ARBA00023069"/>
    </source>
</evidence>
<keyword evidence="7" id="KW-0969">Cilium</keyword>
<reference evidence="13 14" key="1">
    <citation type="journal article" date="2021" name="Elife">
        <title>Chloroplast acquisition without the gene transfer in kleptoplastic sea slugs, Plakobranchus ocellatus.</title>
        <authorList>
            <person name="Maeda T."/>
            <person name="Takahashi S."/>
            <person name="Yoshida T."/>
            <person name="Shimamura S."/>
            <person name="Takaki Y."/>
            <person name="Nagai Y."/>
            <person name="Toyoda A."/>
            <person name="Suzuki Y."/>
            <person name="Arimoto A."/>
            <person name="Ishii H."/>
            <person name="Satoh N."/>
            <person name="Nishiyama T."/>
            <person name="Hasebe M."/>
            <person name="Maruyama T."/>
            <person name="Minagawa J."/>
            <person name="Obokata J."/>
            <person name="Shigenobu S."/>
        </authorList>
    </citation>
    <scope>NUCLEOTIDE SEQUENCE [LARGE SCALE GENOMIC DNA]</scope>
</reference>
<feature type="transmembrane region" description="Helical" evidence="12">
    <location>
        <begin position="409"/>
        <end position="428"/>
    </location>
</feature>
<feature type="compositionally biased region" description="Polar residues" evidence="11">
    <location>
        <begin position="49"/>
        <end position="60"/>
    </location>
</feature>
<dbReference type="PANTHER" id="PTHR28388">
    <property type="entry name" value="TRANSMEMBRANE PROTEIN 237"/>
    <property type="match status" value="1"/>
</dbReference>
<feature type="compositionally biased region" description="Acidic residues" evidence="11">
    <location>
        <begin position="182"/>
        <end position="191"/>
    </location>
</feature>
<sequence>MADDAKETPKKTLKKKGLPPLSPKSDEVETPVRPVKKKTKKKPVDENTPPDNNSTLQITGDQEKPTPRRRRKRSPSQAKGEENVETQPAEAAPRKKKKKPKAQPAAEDENQNTNQTQEKDAQGSKTSLLSKEGGTPRKKGVKKKKKVKKHVEEDEYGDSPWAEDLKTLAEDIVSGDVHEKDEPDDEEEEEKEATQKPDESKKKAPLTFLTAPVLRSQPLDKIFIETSSRFKGQSKSTLARQRQEETARAPDITPVEIPRATTIDFAIGSHKIFKVISLFLHGLTAGLLLWQMVIVFVLSSSSFSDDDFLEHYYRVSMPLQASLYFLLALGTVSACDRFDIGNPTRRFILRALTLQNGAVAILFSLAALVINLVLIRYDDKMYLYKEIPDIFENSSEKSDDIRAFRSLNAARSVLVILCWLVLSIVPTCDRLGKNLRSGETGLELPFEMDKVSAA</sequence>
<comment type="function">
    <text evidence="10">Component of the transition zone in primary cilia. Required for ciliogenesis.</text>
</comment>
<comment type="caution">
    <text evidence="13">The sequence shown here is derived from an EMBL/GenBank/DDBJ whole genome shotgun (WGS) entry which is preliminary data.</text>
</comment>
<evidence type="ECO:0000256" key="1">
    <source>
        <dbReference type="ARBA" id="ARBA00004138"/>
    </source>
</evidence>
<evidence type="ECO:0000256" key="11">
    <source>
        <dbReference type="SAM" id="MobiDB-lite"/>
    </source>
</evidence>
<keyword evidence="8 12" id="KW-0472">Membrane</keyword>
<name>A0AAV4A354_9GAST</name>
<accession>A0AAV4A354</accession>
<proteinExistence type="inferred from homology"/>
<dbReference type="InterPro" id="IPR029409">
    <property type="entry name" value="TMEM237"/>
</dbReference>
<keyword evidence="14" id="KW-1185">Reference proteome</keyword>
<evidence type="ECO:0000256" key="4">
    <source>
        <dbReference type="ARBA" id="ARBA00022692"/>
    </source>
</evidence>
<feature type="compositionally biased region" description="Basic residues" evidence="11">
    <location>
        <begin position="136"/>
        <end position="149"/>
    </location>
</feature>
<organism evidence="13 14">
    <name type="scientific">Plakobranchus ocellatus</name>
    <dbReference type="NCBI Taxonomy" id="259542"/>
    <lineage>
        <taxon>Eukaryota</taxon>
        <taxon>Metazoa</taxon>
        <taxon>Spiralia</taxon>
        <taxon>Lophotrochozoa</taxon>
        <taxon>Mollusca</taxon>
        <taxon>Gastropoda</taxon>
        <taxon>Heterobranchia</taxon>
        <taxon>Euthyneura</taxon>
        <taxon>Panpulmonata</taxon>
        <taxon>Sacoglossa</taxon>
        <taxon>Placobranchoidea</taxon>
        <taxon>Plakobranchidae</taxon>
        <taxon>Plakobranchus</taxon>
    </lineage>
</organism>
<evidence type="ECO:0000256" key="12">
    <source>
        <dbReference type="SAM" id="Phobius"/>
    </source>
</evidence>
<dbReference type="AlphaFoldDB" id="A0AAV4A354"/>
<feature type="region of interest" description="Disordered" evidence="11">
    <location>
        <begin position="1"/>
        <end position="203"/>
    </location>
</feature>
<protein>
    <submittedName>
        <fullName evidence="13">Transmembrane protein 237-like</fullName>
    </submittedName>
</protein>
<keyword evidence="6 12" id="KW-1133">Transmembrane helix</keyword>
<dbReference type="Pfam" id="PF15383">
    <property type="entry name" value="TMEM237"/>
    <property type="match status" value="1"/>
</dbReference>
<comment type="similarity">
    <text evidence="3">Belongs to the TMEM237 family.</text>
</comment>
<keyword evidence="4 12" id="KW-0812">Transmembrane</keyword>
<evidence type="ECO:0000256" key="9">
    <source>
        <dbReference type="ARBA" id="ARBA00023273"/>
    </source>
</evidence>
<feature type="compositionally biased region" description="Basic and acidic residues" evidence="11">
    <location>
        <begin position="192"/>
        <end position="202"/>
    </location>
</feature>
<keyword evidence="9" id="KW-0966">Cell projection</keyword>
<evidence type="ECO:0000313" key="13">
    <source>
        <dbReference type="EMBL" id="GFO01059.1"/>
    </source>
</evidence>
<dbReference type="EMBL" id="BLXT01003184">
    <property type="protein sequence ID" value="GFO01059.1"/>
    <property type="molecule type" value="Genomic_DNA"/>
</dbReference>
<feature type="compositionally biased region" description="Basic and acidic residues" evidence="11">
    <location>
        <begin position="1"/>
        <end position="10"/>
    </location>
</feature>
<feature type="transmembrane region" description="Helical" evidence="12">
    <location>
        <begin position="347"/>
        <end position="375"/>
    </location>
</feature>
<evidence type="ECO:0000256" key="3">
    <source>
        <dbReference type="ARBA" id="ARBA00008783"/>
    </source>
</evidence>
<dbReference type="GO" id="GO:0016020">
    <property type="term" value="C:membrane"/>
    <property type="evidence" value="ECO:0007669"/>
    <property type="project" value="UniProtKB-SubCell"/>
</dbReference>
<evidence type="ECO:0000313" key="14">
    <source>
        <dbReference type="Proteomes" id="UP000735302"/>
    </source>
</evidence>
<evidence type="ECO:0000256" key="10">
    <source>
        <dbReference type="ARBA" id="ARBA00025631"/>
    </source>
</evidence>